<sequence>MSSIGELAQIAVKQKAKVLESEHGGYSPSLHSLFRVHLKELGVKYQKNDARDAIFLLLYLHAYVNGTESNDFYMWAFPTVKQIREDTGIHGDRIKPLCRLLEVEGLLITKKIPWAGNTKKLYLPLFFPLEEQALEAAIPVNGAA</sequence>
<dbReference type="AlphaFoldDB" id="A0A0M9BIH2"/>
<reference evidence="1 2" key="1">
    <citation type="submission" date="2015-08" db="EMBL/GenBank/DDBJ databases">
        <title>Draft genome sequence of cellulolytic and xylanolytic Paenibacillus sp. A59, isolated from a decaying forest soil from Patagonia, Argentina.</title>
        <authorList>
            <person name="Ghio S."/>
            <person name="Caceres A.M."/>
            <person name="Talia P."/>
            <person name="Grasso D."/>
            <person name="Campos E."/>
        </authorList>
    </citation>
    <scope>NUCLEOTIDE SEQUENCE [LARGE SCALE GENOMIC DNA]</scope>
    <source>
        <strain evidence="1 2">A59</strain>
    </source>
</reference>
<accession>A0A0M9BIH2</accession>
<protein>
    <submittedName>
        <fullName evidence="1">Uncharacterized protein</fullName>
    </submittedName>
</protein>
<evidence type="ECO:0000313" key="2">
    <source>
        <dbReference type="Proteomes" id="UP000037688"/>
    </source>
</evidence>
<evidence type="ECO:0000313" key="1">
    <source>
        <dbReference type="EMBL" id="KOY12599.1"/>
    </source>
</evidence>
<dbReference type="PATRIC" id="fig|1705561.3.peg.6294"/>
<dbReference type="EMBL" id="LITU01000083">
    <property type="protein sequence ID" value="KOY12599.1"/>
    <property type="molecule type" value="Genomic_DNA"/>
</dbReference>
<name>A0A0M9BIH2_9BACL</name>
<dbReference type="OrthoDB" id="2608350at2"/>
<proteinExistence type="predicted"/>
<comment type="caution">
    <text evidence="1">The sequence shown here is derived from an EMBL/GenBank/DDBJ whole genome shotgun (WGS) entry which is preliminary data.</text>
</comment>
<organism evidence="1 2">
    <name type="scientific">Paenibacillus xylanivorans</name>
    <dbReference type="NCBI Taxonomy" id="1705561"/>
    <lineage>
        <taxon>Bacteria</taxon>
        <taxon>Bacillati</taxon>
        <taxon>Bacillota</taxon>
        <taxon>Bacilli</taxon>
        <taxon>Bacillales</taxon>
        <taxon>Paenibacillaceae</taxon>
        <taxon>Paenibacillus</taxon>
    </lineage>
</organism>
<gene>
    <name evidence="1" type="ORF">AMS66_29760</name>
</gene>
<keyword evidence="2" id="KW-1185">Reference proteome</keyword>
<dbReference type="Proteomes" id="UP000037688">
    <property type="component" value="Unassembled WGS sequence"/>
</dbReference>
<dbReference type="RefSeq" id="WP_053784220.1">
    <property type="nucleotide sequence ID" value="NZ_LITU01000083.1"/>
</dbReference>